<protein>
    <submittedName>
        <fullName evidence="1">Uncharacterized protein</fullName>
    </submittedName>
</protein>
<dbReference type="Proteomes" id="UP001234202">
    <property type="component" value="Unassembled WGS sequence"/>
</dbReference>
<gene>
    <name evidence="1" type="ORF">QFC24_004915</name>
</gene>
<accession>A0ACC2XB34</accession>
<evidence type="ECO:0000313" key="2">
    <source>
        <dbReference type="Proteomes" id="UP001234202"/>
    </source>
</evidence>
<organism evidence="1 2">
    <name type="scientific">Naganishia onofrii</name>
    <dbReference type="NCBI Taxonomy" id="1851511"/>
    <lineage>
        <taxon>Eukaryota</taxon>
        <taxon>Fungi</taxon>
        <taxon>Dikarya</taxon>
        <taxon>Basidiomycota</taxon>
        <taxon>Agaricomycotina</taxon>
        <taxon>Tremellomycetes</taxon>
        <taxon>Filobasidiales</taxon>
        <taxon>Filobasidiaceae</taxon>
        <taxon>Naganishia</taxon>
    </lineage>
</organism>
<dbReference type="EMBL" id="JASBWV010000018">
    <property type="protein sequence ID" value="KAJ9121239.1"/>
    <property type="molecule type" value="Genomic_DNA"/>
</dbReference>
<evidence type="ECO:0000313" key="1">
    <source>
        <dbReference type="EMBL" id="KAJ9121239.1"/>
    </source>
</evidence>
<reference evidence="1" key="1">
    <citation type="submission" date="2023-04" db="EMBL/GenBank/DDBJ databases">
        <title>Draft Genome sequencing of Naganishia species isolated from polar environments using Oxford Nanopore Technology.</title>
        <authorList>
            <person name="Leo P."/>
            <person name="Venkateswaran K."/>
        </authorList>
    </citation>
    <scope>NUCLEOTIDE SEQUENCE</scope>
    <source>
        <strain evidence="1">DBVPG 5303</strain>
    </source>
</reference>
<name>A0ACC2XB34_9TREE</name>
<keyword evidence="2" id="KW-1185">Reference proteome</keyword>
<proteinExistence type="predicted"/>
<sequence>MPVLPAPPLHDKAPFVVLSDWDGTITTQDSNDFLTDNLGLGYERRREMNKEVLSGATTFRDSFRDMLKSVADNGHNFHECQEILRKSADCGFYYLFLWLFAYTWVRSDIKLDPGFKNFYRWCKEHGVPVIIVSSGMAPIIRAVLTNLISEEEASSIDIIANDVEYLDEAKSGDKWEIVYRHPESGFGHDKSKAILPYRDLAHKPTLFFCGDGVSDMSAAKHADLLFVKEMANGDSDLAAYCKEQGIDHVSFKDFNKVLEVVKSVVEGANTVPEIINREMKTERVEELREAKMEVTSGME</sequence>
<comment type="caution">
    <text evidence="1">The sequence shown here is derived from an EMBL/GenBank/DDBJ whole genome shotgun (WGS) entry which is preliminary data.</text>
</comment>